<keyword evidence="1" id="KW-1133">Transmembrane helix</keyword>
<proteinExistence type="predicted"/>
<comment type="caution">
    <text evidence="2">The sequence shown here is derived from an EMBL/GenBank/DDBJ whole genome shotgun (WGS) entry which is preliminary data.</text>
</comment>
<gene>
    <name evidence="2" type="ORF">DHW03_01645</name>
</gene>
<feature type="transmembrane region" description="Helical" evidence="1">
    <location>
        <begin position="20"/>
        <end position="38"/>
    </location>
</feature>
<dbReference type="EMBL" id="QGNZ01000001">
    <property type="protein sequence ID" value="PWS28582.1"/>
    <property type="molecule type" value="Genomic_DNA"/>
</dbReference>
<protein>
    <submittedName>
        <fullName evidence="2">Uncharacterized protein</fullName>
    </submittedName>
</protein>
<keyword evidence="1" id="KW-0812">Transmembrane</keyword>
<keyword evidence="1" id="KW-0472">Membrane</keyword>
<evidence type="ECO:0000313" key="2">
    <source>
        <dbReference type="EMBL" id="PWS28582.1"/>
    </source>
</evidence>
<organism evidence="2 3">
    <name type="scientific">Pedobacter yonginense</name>
    <dbReference type="NCBI Taxonomy" id="651869"/>
    <lineage>
        <taxon>Bacteria</taxon>
        <taxon>Pseudomonadati</taxon>
        <taxon>Bacteroidota</taxon>
        <taxon>Sphingobacteriia</taxon>
        <taxon>Sphingobacteriales</taxon>
        <taxon>Sphingobacteriaceae</taxon>
        <taxon>Pedobacter</taxon>
    </lineage>
</organism>
<sequence>MILLCKKIGKTDQLNGFVHLAYLPIGTDLNGGCVLFFYEDNRIINVALHLFPALFFITLAANSYFLFTRSDAIKITAEKNKRNRIYRICGILMIIFAALIRLSALPFAKIALLGTN</sequence>
<dbReference type="RefSeq" id="WP_109924013.1">
    <property type="nucleotide sequence ID" value="NZ_QGNZ01000001.1"/>
</dbReference>
<dbReference type="AlphaFoldDB" id="A0A317EQ46"/>
<evidence type="ECO:0000313" key="3">
    <source>
        <dbReference type="Proteomes" id="UP000245379"/>
    </source>
</evidence>
<name>A0A317EQ46_9SPHI</name>
<keyword evidence="3" id="KW-1185">Reference proteome</keyword>
<reference evidence="2 3" key="1">
    <citation type="submission" date="2018-05" db="EMBL/GenBank/DDBJ databases">
        <title>Pedobacter paludis sp. nov., isolated from wetland soil.</title>
        <authorList>
            <person name="Zhang Y."/>
            <person name="Wang G."/>
        </authorList>
    </citation>
    <scope>NUCLEOTIDE SEQUENCE [LARGE SCALE GENOMIC DNA]</scope>
    <source>
        <strain evidence="2 3">KCTC22721</strain>
    </source>
</reference>
<dbReference type="OrthoDB" id="9803163at2"/>
<feature type="transmembrane region" description="Helical" evidence="1">
    <location>
        <begin position="88"/>
        <end position="108"/>
    </location>
</feature>
<feature type="transmembrane region" description="Helical" evidence="1">
    <location>
        <begin position="44"/>
        <end position="67"/>
    </location>
</feature>
<evidence type="ECO:0000256" key="1">
    <source>
        <dbReference type="SAM" id="Phobius"/>
    </source>
</evidence>
<dbReference type="Proteomes" id="UP000245379">
    <property type="component" value="Unassembled WGS sequence"/>
</dbReference>
<accession>A0A317EQ46</accession>